<gene>
    <name evidence="2" type="primary">LOC142175157</name>
</gene>
<keyword evidence="1" id="KW-1185">Reference proteome</keyword>
<dbReference type="Proteomes" id="UP000790787">
    <property type="component" value="Chromosome 21"/>
</dbReference>
<reference evidence="2" key="2">
    <citation type="submission" date="2025-08" db="UniProtKB">
        <authorList>
            <consortium name="RefSeq"/>
        </authorList>
    </citation>
    <scope>IDENTIFICATION</scope>
    <source>
        <tissue evidence="2">Leaf</tissue>
    </source>
</reference>
<evidence type="ECO:0000313" key="1">
    <source>
        <dbReference type="Proteomes" id="UP000790787"/>
    </source>
</evidence>
<organism evidence="1 2">
    <name type="scientific">Nicotiana tabacum</name>
    <name type="common">Common tobacco</name>
    <dbReference type="NCBI Taxonomy" id="4097"/>
    <lineage>
        <taxon>Eukaryota</taxon>
        <taxon>Viridiplantae</taxon>
        <taxon>Streptophyta</taxon>
        <taxon>Embryophyta</taxon>
        <taxon>Tracheophyta</taxon>
        <taxon>Spermatophyta</taxon>
        <taxon>Magnoliopsida</taxon>
        <taxon>eudicotyledons</taxon>
        <taxon>Gunneridae</taxon>
        <taxon>Pentapetalae</taxon>
        <taxon>asterids</taxon>
        <taxon>lamiids</taxon>
        <taxon>Solanales</taxon>
        <taxon>Solanaceae</taxon>
        <taxon>Nicotianoideae</taxon>
        <taxon>Nicotianeae</taxon>
        <taxon>Nicotiana</taxon>
    </lineage>
</organism>
<proteinExistence type="predicted"/>
<reference evidence="1" key="1">
    <citation type="journal article" date="2014" name="Nat. Commun.">
        <title>The tobacco genome sequence and its comparison with those of tomato and potato.</title>
        <authorList>
            <person name="Sierro N."/>
            <person name="Battey J.N."/>
            <person name="Ouadi S."/>
            <person name="Bakaher N."/>
            <person name="Bovet L."/>
            <person name="Willig A."/>
            <person name="Goepfert S."/>
            <person name="Peitsch M.C."/>
            <person name="Ivanov N.V."/>
        </authorList>
    </citation>
    <scope>NUCLEOTIDE SEQUENCE [LARGE SCALE GENOMIC DNA]</scope>
</reference>
<name>A0AC58TKS7_TOBAC</name>
<sequence>MDQIHELQILVSKLSDLEVKIPDALQIGAILSKLPSSWNDYRKKILHSMDKMTVEQFRTHIQIESETRARDAISQPSSSAVNFVSQNDSGSGNKHLKVSKKSSFKKRKNFSCHHCGKKVHMIRDCRYRKAGINFNAGNTEKSGKIKKSGNFEKANVVENSAQGLVAMVSAMQIGMVTELNVATAATNTQDWWLDSGATIHVCYDKKMFKTYAELQDSEQVLMGNHVAADVVGKGSIEINFTSGQKLTLLNVYHVPDMKKNLMSTALLSKKGFKIVIESDHVIVSKNGVFVGKGYNCNGMFKLSINEINYVSAYIVESDSLFLVEGDRANVCNQISIVLNVEEDPKMFQEAMPSRDAAFWKEAINDEMDSIISNNTWVKRDNKQVTLSQAHYIDKILTKFSHLGIKGYNTPYDSSVKLTANTGRAVAQLEYASAIGSMMYAMHCTRPDIAFVVCKLSRFTNNLGNDHWKAISRVLGYLKYTKHLGICYNGFPNVLEGYSDASWITSVNDNKSTSGWIFTLGGGAISWASKKQTCISHSTMESEFIALAAVEKKQNG</sequence>
<evidence type="ECO:0000313" key="2">
    <source>
        <dbReference type="RefSeq" id="XP_075097836.1"/>
    </source>
</evidence>
<accession>A0AC58TKS7</accession>
<dbReference type="RefSeq" id="XP_075097836.1">
    <property type="nucleotide sequence ID" value="XM_075241735.1"/>
</dbReference>
<protein>
    <submittedName>
        <fullName evidence="2">Uncharacterized protein LOC142175157</fullName>
    </submittedName>
</protein>